<dbReference type="PANTHER" id="PTHR41786">
    <property type="entry name" value="MOTILITY ACCESSORY FACTOR MAF"/>
    <property type="match status" value="1"/>
</dbReference>
<evidence type="ECO:0000313" key="4">
    <source>
        <dbReference type="Proteomes" id="UP000011728"/>
    </source>
</evidence>
<evidence type="ECO:0000313" key="3">
    <source>
        <dbReference type="EMBL" id="AGF58323.1"/>
    </source>
</evidence>
<evidence type="ECO:0000259" key="2">
    <source>
        <dbReference type="Pfam" id="PF01973"/>
    </source>
</evidence>
<dbReference type="PANTHER" id="PTHR41786:SF1">
    <property type="entry name" value="6-HYDROXYMETHYLPTERIN DIPHOSPHOKINASE MPTE-LIKE DOMAIN-CONTAINING PROTEIN"/>
    <property type="match status" value="1"/>
</dbReference>
<dbReference type="HOGENOM" id="CLU_026503_0_0_9"/>
<dbReference type="InterPro" id="IPR002826">
    <property type="entry name" value="MptE-like"/>
</dbReference>
<dbReference type="Pfam" id="PF01973">
    <property type="entry name" value="MptE-like"/>
    <property type="match status" value="1"/>
</dbReference>
<evidence type="ECO:0000256" key="1">
    <source>
        <dbReference type="SAM" id="Coils"/>
    </source>
</evidence>
<feature type="coiled-coil region" evidence="1">
    <location>
        <begin position="435"/>
        <end position="469"/>
    </location>
</feature>
<dbReference type="PATRIC" id="fig|931276.5.peg.4606"/>
<sequence>MSLEIDVSKDGYKILKVNIDDKKMYLGSKYNQKREIEKFLSNLDQITEKDNYVVFGLSFAEHIEELLKITYENSKILIIEFNKELKEYCKKDLKIRRILENPRVTLLEDNDDIKLFFAENINEVNVNQLQTLIYGKYLKVYKKELMKTYYLIRDELISVILVRNTGIVSGELRFDNFLRNLKYIAKSTMVNNLRGKYENKPAIIVSAGPSLSKNIDNLKNVKNALILSGGRTLTTLMEKNIMPNAIGVVDPADVSYRLVEKYIDKINCPLIYNDQIHPGILEKHNKNNFITRINTFLDDLWDEPPYILSCGGSIAHSLTVLAIYMGCSPIIFIGQDFAYTGERGHDISSGNRWREWGFDEYKRDDDIYVEDINGEPVRTSLLLNDYKKSMEQIIDACPEIEFINATEGGANIRGAKNEKLSEVLKKLDKYDVVDLNEYLEKEDKTKIIIEKLEESLKNFNKYIKLCEKADRLLKDYKQSYNIKNDKKLYESENALNKVDQEIRRNLEELYILNFALSRMIYEVESNNEFVINKNDSEKVMFKKNVERSAAIYAGIKNIVKECYNKIENTVKELKENGDGK</sequence>
<dbReference type="AlphaFoldDB" id="M1MQ59"/>
<keyword evidence="1" id="KW-0175">Coiled coil</keyword>
<accession>M1MQ59</accession>
<dbReference type="Proteomes" id="UP000011728">
    <property type="component" value="Chromosome"/>
</dbReference>
<gene>
    <name evidence="3" type="ORF">Cspa_c45700</name>
</gene>
<dbReference type="KEGG" id="csr:Cspa_c45700"/>
<feature type="domain" description="6-hydroxymethylpterin diphosphokinase MptE-like" evidence="2">
    <location>
        <begin position="176"/>
        <end position="341"/>
    </location>
</feature>
<reference evidence="3 4" key="1">
    <citation type="submission" date="2013-02" db="EMBL/GenBank/DDBJ databases">
        <title>Genome sequence of Clostridium saccharoperbutylacetonicum N1-4(HMT).</title>
        <authorList>
            <person name="Poehlein A."/>
            <person name="Daniel R."/>
        </authorList>
    </citation>
    <scope>NUCLEOTIDE SEQUENCE [LARGE SCALE GENOMIC DNA]</scope>
    <source>
        <strain evidence="4">N1-4(HMT)</strain>
    </source>
</reference>
<dbReference type="RefSeq" id="WP_015394634.1">
    <property type="nucleotide sequence ID" value="NC_020291.1"/>
</dbReference>
<dbReference type="OrthoDB" id="5291305at2"/>
<protein>
    <recommendedName>
        <fullName evidence="2">6-hydroxymethylpterin diphosphokinase MptE-like domain-containing protein</fullName>
    </recommendedName>
</protein>
<dbReference type="STRING" id="36745.CLSAP_43410"/>
<dbReference type="eggNOG" id="COG2604">
    <property type="taxonomic scope" value="Bacteria"/>
</dbReference>
<organism evidence="3 4">
    <name type="scientific">Clostridium saccharoperbutylacetonicum N1-4(HMT)</name>
    <dbReference type="NCBI Taxonomy" id="931276"/>
    <lineage>
        <taxon>Bacteria</taxon>
        <taxon>Bacillati</taxon>
        <taxon>Bacillota</taxon>
        <taxon>Clostridia</taxon>
        <taxon>Eubacteriales</taxon>
        <taxon>Clostridiaceae</taxon>
        <taxon>Clostridium</taxon>
    </lineage>
</organism>
<proteinExistence type="predicted"/>
<keyword evidence="4" id="KW-1185">Reference proteome</keyword>
<name>M1MQ59_9CLOT</name>
<dbReference type="EMBL" id="CP004121">
    <property type="protein sequence ID" value="AGF58323.1"/>
    <property type="molecule type" value="Genomic_DNA"/>
</dbReference>